<organism evidence="3 4">
    <name type="scientific">Pontibacter ruber</name>
    <dbReference type="NCBI Taxonomy" id="1343895"/>
    <lineage>
        <taxon>Bacteria</taxon>
        <taxon>Pseudomonadati</taxon>
        <taxon>Bacteroidota</taxon>
        <taxon>Cytophagia</taxon>
        <taxon>Cytophagales</taxon>
        <taxon>Hymenobacteraceae</taxon>
        <taxon>Pontibacter</taxon>
    </lineage>
</organism>
<accession>A0ABW5CUJ8</accession>
<name>A0ABW5CUJ8_9BACT</name>
<reference evidence="4" key="1">
    <citation type="journal article" date="2019" name="Int. J. Syst. Evol. Microbiol.">
        <title>The Global Catalogue of Microorganisms (GCM) 10K type strain sequencing project: providing services to taxonomists for standard genome sequencing and annotation.</title>
        <authorList>
            <consortium name="The Broad Institute Genomics Platform"/>
            <consortium name="The Broad Institute Genome Sequencing Center for Infectious Disease"/>
            <person name="Wu L."/>
            <person name="Ma J."/>
        </authorList>
    </citation>
    <scope>NUCLEOTIDE SEQUENCE [LARGE SCALE GENOMIC DNA]</scope>
    <source>
        <strain evidence="4">CGMCC 4.1782</strain>
    </source>
</reference>
<evidence type="ECO:0000256" key="2">
    <source>
        <dbReference type="SAM" id="SignalP"/>
    </source>
</evidence>
<keyword evidence="4" id="KW-1185">Reference proteome</keyword>
<dbReference type="RefSeq" id="WP_250429055.1">
    <property type="nucleotide sequence ID" value="NZ_JALPRR010000002.1"/>
</dbReference>
<evidence type="ECO:0000313" key="3">
    <source>
        <dbReference type="EMBL" id="MFD2245488.1"/>
    </source>
</evidence>
<sequence>MKRITLALIFAFVATATFAQNAAKKQTPQTTQSAPKTLEQRADEMTAGMVKHLRLTPDQAKKLKEINLYSMRSAEKAREKYKSDPRQAAQQMDVISQTRLSRIKDILTPQQFAQYQQRREEKMGVPREAQTNPANRQPDQSY</sequence>
<evidence type="ECO:0000256" key="1">
    <source>
        <dbReference type="SAM" id="MobiDB-lite"/>
    </source>
</evidence>
<keyword evidence="2" id="KW-0732">Signal</keyword>
<feature type="compositionally biased region" description="Polar residues" evidence="1">
    <location>
        <begin position="129"/>
        <end position="142"/>
    </location>
</feature>
<dbReference type="Proteomes" id="UP001597374">
    <property type="component" value="Unassembled WGS sequence"/>
</dbReference>
<dbReference type="EMBL" id="JBHUIM010000001">
    <property type="protein sequence ID" value="MFD2245488.1"/>
    <property type="molecule type" value="Genomic_DNA"/>
</dbReference>
<evidence type="ECO:0000313" key="4">
    <source>
        <dbReference type="Proteomes" id="UP001597374"/>
    </source>
</evidence>
<protein>
    <recommendedName>
        <fullName evidence="5">DUF4890 domain-containing protein</fullName>
    </recommendedName>
</protein>
<proteinExistence type="predicted"/>
<comment type="caution">
    <text evidence="3">The sequence shown here is derived from an EMBL/GenBank/DDBJ whole genome shotgun (WGS) entry which is preliminary data.</text>
</comment>
<feature type="signal peptide" evidence="2">
    <location>
        <begin position="1"/>
        <end position="19"/>
    </location>
</feature>
<feature type="chain" id="PRO_5045143836" description="DUF4890 domain-containing protein" evidence="2">
    <location>
        <begin position="20"/>
        <end position="142"/>
    </location>
</feature>
<feature type="compositionally biased region" description="Polar residues" evidence="1">
    <location>
        <begin position="88"/>
        <end position="100"/>
    </location>
</feature>
<feature type="compositionally biased region" description="Basic and acidic residues" evidence="1">
    <location>
        <begin position="74"/>
        <end position="85"/>
    </location>
</feature>
<gene>
    <name evidence="3" type="ORF">ACFSKP_04425</name>
</gene>
<evidence type="ECO:0008006" key="5">
    <source>
        <dbReference type="Google" id="ProtNLM"/>
    </source>
</evidence>
<feature type="region of interest" description="Disordered" evidence="1">
    <location>
        <begin position="74"/>
        <end position="142"/>
    </location>
</feature>